<evidence type="ECO:0000313" key="6">
    <source>
        <dbReference type="Proteomes" id="UP001374535"/>
    </source>
</evidence>
<evidence type="ECO:0000256" key="1">
    <source>
        <dbReference type="ARBA" id="ARBA00022857"/>
    </source>
</evidence>
<comment type="similarity">
    <text evidence="3">Belongs to the short-chain dehydrogenases/reductases (SDR) family.</text>
</comment>
<keyword evidence="2" id="KW-0560">Oxidoreductase</keyword>
<proteinExistence type="inferred from homology"/>
<dbReference type="CDD" id="cd05356">
    <property type="entry name" value="17beta-HSD1_like_SDR_c"/>
    <property type="match status" value="1"/>
</dbReference>
<dbReference type="PANTHER" id="PTHR43899:SF26">
    <property type="entry name" value="ENOYL-(ACYL CARRIER) REDUCTASE"/>
    <property type="match status" value="1"/>
</dbReference>
<dbReference type="AlphaFoldDB" id="A0AAQ3PFV0"/>
<organism evidence="5 6">
    <name type="scientific">Vigna mungo</name>
    <name type="common">Black gram</name>
    <name type="synonym">Phaseolus mungo</name>
    <dbReference type="NCBI Taxonomy" id="3915"/>
    <lineage>
        <taxon>Eukaryota</taxon>
        <taxon>Viridiplantae</taxon>
        <taxon>Streptophyta</taxon>
        <taxon>Embryophyta</taxon>
        <taxon>Tracheophyta</taxon>
        <taxon>Spermatophyta</taxon>
        <taxon>Magnoliopsida</taxon>
        <taxon>eudicotyledons</taxon>
        <taxon>Gunneridae</taxon>
        <taxon>Pentapetalae</taxon>
        <taxon>rosids</taxon>
        <taxon>fabids</taxon>
        <taxon>Fabales</taxon>
        <taxon>Fabaceae</taxon>
        <taxon>Papilionoideae</taxon>
        <taxon>50 kb inversion clade</taxon>
        <taxon>NPAAA clade</taxon>
        <taxon>indigoferoid/millettioid clade</taxon>
        <taxon>Phaseoleae</taxon>
        <taxon>Vigna</taxon>
    </lineage>
</organism>
<dbReference type="FunFam" id="3.40.50.720:FF:000137">
    <property type="entry name" value="Hydroxysteroid (17-beta) dehydrogenase 3"/>
    <property type="match status" value="1"/>
</dbReference>
<keyword evidence="4" id="KW-0472">Membrane</keyword>
<dbReference type="GO" id="GO:0045703">
    <property type="term" value="F:ketoreductase activity"/>
    <property type="evidence" value="ECO:0007669"/>
    <property type="project" value="TreeGrafter"/>
</dbReference>
<evidence type="ECO:0000256" key="4">
    <source>
        <dbReference type="SAM" id="Phobius"/>
    </source>
</evidence>
<evidence type="ECO:0000256" key="3">
    <source>
        <dbReference type="RuleBase" id="RU000363"/>
    </source>
</evidence>
<dbReference type="InterPro" id="IPR051019">
    <property type="entry name" value="VLCFA-Steroid_DH"/>
</dbReference>
<dbReference type="PRINTS" id="PR00080">
    <property type="entry name" value="SDRFAMILY"/>
</dbReference>
<keyword evidence="6" id="KW-1185">Reference proteome</keyword>
<dbReference type="Pfam" id="PF00106">
    <property type="entry name" value="adh_short"/>
    <property type="match status" value="1"/>
</dbReference>
<gene>
    <name evidence="5" type="ORF">V8G54_004124</name>
</gene>
<evidence type="ECO:0000313" key="5">
    <source>
        <dbReference type="EMBL" id="WVZ25580.1"/>
    </source>
</evidence>
<dbReference type="PIRSF" id="PIRSF000126">
    <property type="entry name" value="11-beta-HSD1"/>
    <property type="match status" value="1"/>
</dbReference>
<dbReference type="InterPro" id="IPR002347">
    <property type="entry name" value="SDR_fam"/>
</dbReference>
<dbReference type="EMBL" id="CP144700">
    <property type="protein sequence ID" value="WVZ25580.1"/>
    <property type="molecule type" value="Genomic_DNA"/>
</dbReference>
<evidence type="ECO:0000256" key="2">
    <source>
        <dbReference type="ARBA" id="ARBA00023002"/>
    </source>
</evidence>
<dbReference type="GO" id="GO:0005783">
    <property type="term" value="C:endoplasmic reticulum"/>
    <property type="evidence" value="ECO:0007669"/>
    <property type="project" value="TreeGrafter"/>
</dbReference>
<feature type="transmembrane region" description="Helical" evidence="4">
    <location>
        <begin position="12"/>
        <end position="38"/>
    </location>
</feature>
<keyword evidence="4" id="KW-1133">Transmembrane helix</keyword>
<keyword evidence="1" id="KW-0521">NADP</keyword>
<accession>A0AAQ3PFV0</accession>
<dbReference type="PRINTS" id="PR00081">
    <property type="entry name" value="GDHRDH"/>
</dbReference>
<dbReference type="InterPro" id="IPR036291">
    <property type="entry name" value="NAD(P)-bd_dom_sf"/>
</dbReference>
<keyword evidence="4" id="KW-0812">Transmembrane</keyword>
<protein>
    <submittedName>
        <fullName evidence="5">Uncharacterized protein</fullName>
    </submittedName>
</protein>
<name>A0AAQ3PFV0_VIGMU</name>
<dbReference type="SUPFAM" id="SSF51735">
    <property type="entry name" value="NAD(P)-binding Rossmann-fold domains"/>
    <property type="match status" value="1"/>
</dbReference>
<reference evidence="5 6" key="1">
    <citation type="journal article" date="2023" name="Life. Sci Alliance">
        <title>Evolutionary insights into 3D genome organization and epigenetic landscape of Vigna mungo.</title>
        <authorList>
            <person name="Junaid A."/>
            <person name="Singh B."/>
            <person name="Bhatia S."/>
        </authorList>
    </citation>
    <scope>NUCLEOTIDE SEQUENCE [LARGE SCALE GENOMIC DNA]</scope>
    <source>
        <strain evidence="5">Urdbean</strain>
    </source>
</reference>
<dbReference type="Proteomes" id="UP001374535">
    <property type="component" value="Chromosome 1"/>
</dbReference>
<dbReference type="Gene3D" id="3.40.50.720">
    <property type="entry name" value="NAD(P)-binding Rossmann-like Domain"/>
    <property type="match status" value="1"/>
</dbReference>
<dbReference type="PANTHER" id="PTHR43899">
    <property type="entry name" value="RH59310P"/>
    <property type="match status" value="1"/>
</dbReference>
<sequence>MFVTAAACNRVYDCVFIVSCLGFIVTLHHLLSLSAWIFRTCFRSEKNLIRTYGSWAVVTGATDGIGKAFACQLAERGLNLILVSRTLQKLEAVAREIKAKNPKARVKVVAMDFACGDLSEGLRRVEEASEGLDVGLLVNNVGVTYPKAMFFEEVEESVWMKIVRVNVEGTTKVTKCVLRGMLERRKGAIVNIGSGAAAVLPSHPLFTVYAATKAYVEQFSRSLYVEYGQYGIHVQCQVPLYVATKMVSKVAFIDKDSVFIPTAEAYARAAIGEIGYKPKSIPYWAHSVQGFFAHCIPDPLLDAWRFSIGVRRRNNHKSFTSDGISTFSAHVKATLIPAP</sequence>